<reference evidence="2" key="1">
    <citation type="journal article" date="2019" name="Mol. Biol. Evol.">
        <title>Blast fungal genomes show frequent chromosomal changes, gene gains and losses, and effector gene turnover.</title>
        <authorList>
            <person name="Gomez Luciano L.B."/>
            <person name="Jason Tsai I."/>
            <person name="Chuma I."/>
            <person name="Tosa Y."/>
            <person name="Chen Y.H."/>
            <person name="Li J.Y."/>
            <person name="Li M.Y."/>
            <person name="Jade Lu M.Y."/>
            <person name="Nakayashiki H."/>
            <person name="Li W.H."/>
        </authorList>
    </citation>
    <scope>NUCLEOTIDE SEQUENCE</scope>
    <source>
        <strain evidence="2">NI907</strain>
    </source>
</reference>
<dbReference type="RefSeq" id="XP_030977290.1">
    <property type="nucleotide sequence ID" value="XM_031132141.1"/>
</dbReference>
<reference evidence="2" key="3">
    <citation type="submission" date="2025-08" db="UniProtKB">
        <authorList>
            <consortium name="RefSeq"/>
        </authorList>
    </citation>
    <scope>IDENTIFICATION</scope>
    <source>
        <strain evidence="2">NI907</strain>
    </source>
</reference>
<sequence length="112" mass="13258">MLERRRLSNALFQIANLKSEIRISAIKDLYGLLKNDCQIAYQPFLRPINGKCPRKEYNVEIDSYPSPKANCRLKTEKDPFMRDYAAPNPYQPKRRRIRKINTDIIKENPFKT</sequence>
<evidence type="ECO:0000313" key="1">
    <source>
        <dbReference type="Proteomes" id="UP000515153"/>
    </source>
</evidence>
<dbReference type="GeneID" id="41967046"/>
<name>A0A6P8AQW6_PYRGI</name>
<evidence type="ECO:0000313" key="2">
    <source>
        <dbReference type="RefSeq" id="XP_030977290.1"/>
    </source>
</evidence>
<proteinExistence type="predicted"/>
<accession>A0A6P8AQW6</accession>
<reference evidence="2" key="2">
    <citation type="submission" date="2019-10" db="EMBL/GenBank/DDBJ databases">
        <authorList>
            <consortium name="NCBI Genome Project"/>
        </authorList>
    </citation>
    <scope>NUCLEOTIDE SEQUENCE</scope>
    <source>
        <strain evidence="2">NI907</strain>
    </source>
</reference>
<protein>
    <submittedName>
        <fullName evidence="2">Uncharacterized protein</fullName>
    </submittedName>
</protein>
<gene>
    <name evidence="2" type="ORF">PgNI_12186</name>
</gene>
<dbReference type="AlphaFoldDB" id="A0A6P8AQW6"/>
<dbReference type="Proteomes" id="UP000515153">
    <property type="component" value="Unplaced"/>
</dbReference>
<dbReference type="KEGG" id="pgri:PgNI_12186"/>
<organism evidence="1 2">
    <name type="scientific">Pyricularia grisea</name>
    <name type="common">Crabgrass-specific blast fungus</name>
    <name type="synonym">Magnaporthe grisea</name>
    <dbReference type="NCBI Taxonomy" id="148305"/>
    <lineage>
        <taxon>Eukaryota</taxon>
        <taxon>Fungi</taxon>
        <taxon>Dikarya</taxon>
        <taxon>Ascomycota</taxon>
        <taxon>Pezizomycotina</taxon>
        <taxon>Sordariomycetes</taxon>
        <taxon>Sordariomycetidae</taxon>
        <taxon>Magnaporthales</taxon>
        <taxon>Pyriculariaceae</taxon>
        <taxon>Pyricularia</taxon>
    </lineage>
</organism>
<keyword evidence="1" id="KW-1185">Reference proteome</keyword>